<reference evidence="1" key="1">
    <citation type="journal article" date="2021" name="Proc. Natl. Acad. Sci. U.S.A.">
        <title>A Catalog of Tens of Thousands of Viruses from Human Metagenomes Reveals Hidden Associations with Chronic Diseases.</title>
        <authorList>
            <person name="Tisza M.J."/>
            <person name="Buck C.B."/>
        </authorList>
    </citation>
    <scope>NUCLEOTIDE SEQUENCE</scope>
    <source>
        <strain evidence="1">Ctzu221</strain>
    </source>
</reference>
<accession>A0A8S5M112</accession>
<organism evidence="1">
    <name type="scientific">Siphoviridae sp. ctzu221</name>
    <dbReference type="NCBI Taxonomy" id="2826534"/>
    <lineage>
        <taxon>Viruses</taxon>
        <taxon>Duplodnaviria</taxon>
        <taxon>Heunggongvirae</taxon>
        <taxon>Uroviricota</taxon>
        <taxon>Caudoviricetes</taxon>
    </lineage>
</organism>
<dbReference type="EMBL" id="BK014794">
    <property type="protein sequence ID" value="DAD76009.1"/>
    <property type="molecule type" value="Genomic_DNA"/>
</dbReference>
<proteinExistence type="predicted"/>
<evidence type="ECO:0000313" key="1">
    <source>
        <dbReference type="EMBL" id="DAD76009.1"/>
    </source>
</evidence>
<name>A0A8S5M112_9CAUD</name>
<sequence length="58" mass="6878">MIWIIVIIQAIVIIKLWATVDYMIDWIDKLGDDLLGLDKLQQQIIDSNKQRIEALERR</sequence>
<protein>
    <submittedName>
        <fullName evidence="1">Shock protein B</fullName>
    </submittedName>
</protein>